<comment type="subcellular location">
    <subcellularLocation>
        <location evidence="10">Cell inner membrane</location>
        <topology evidence="10">Multi-pass membrane protein</topology>
    </subcellularLocation>
    <subcellularLocation>
        <location evidence="1">Cell membrane</location>
        <topology evidence="1">Multi-pass membrane protein</topology>
    </subcellularLocation>
</comment>
<dbReference type="RefSeq" id="WP_046901967.1">
    <property type="nucleotide sequence ID" value="NZ_LUTU01000007.1"/>
</dbReference>
<evidence type="ECO:0000256" key="4">
    <source>
        <dbReference type="ARBA" id="ARBA00022692"/>
    </source>
</evidence>
<feature type="transmembrane region" description="Helical" evidence="10">
    <location>
        <begin position="108"/>
        <end position="134"/>
    </location>
</feature>
<evidence type="ECO:0000256" key="5">
    <source>
        <dbReference type="ARBA" id="ARBA00022989"/>
    </source>
</evidence>
<keyword evidence="4 10" id="KW-0812">Transmembrane</keyword>
<accession>A0A1B6VKF8</accession>
<reference evidence="13 14" key="1">
    <citation type="submission" date="2016-03" db="EMBL/GenBank/DDBJ databases">
        <title>Draft genome sequence of Gluconobacter cerinus strain CECT 9110.</title>
        <authorList>
            <person name="Sainz F."/>
            <person name="Mas A."/>
            <person name="Torija M.J."/>
        </authorList>
    </citation>
    <scope>NUCLEOTIDE SEQUENCE [LARGE SCALE GENOMIC DNA]</scope>
    <source>
        <strain evidence="13 14">CECT 9110</strain>
    </source>
</reference>
<evidence type="ECO:0000256" key="10">
    <source>
        <dbReference type="RuleBase" id="RU366002"/>
    </source>
</evidence>
<dbReference type="GO" id="GO:0015385">
    <property type="term" value="F:sodium:proton antiporter activity"/>
    <property type="evidence" value="ECO:0007669"/>
    <property type="project" value="InterPro"/>
</dbReference>
<keyword evidence="10" id="KW-0997">Cell inner membrane</keyword>
<keyword evidence="8 10" id="KW-0472">Membrane</keyword>
<feature type="transmembrane region" description="Helical" evidence="10">
    <location>
        <begin position="35"/>
        <end position="60"/>
    </location>
</feature>
<dbReference type="PANTHER" id="PTHR10110">
    <property type="entry name" value="SODIUM/HYDROGEN EXCHANGER"/>
    <property type="match status" value="1"/>
</dbReference>
<dbReference type="AlphaFoldDB" id="A0A1B6VKF8"/>
<dbReference type="GO" id="GO:0005886">
    <property type="term" value="C:plasma membrane"/>
    <property type="evidence" value="ECO:0007669"/>
    <property type="project" value="UniProtKB-SubCell"/>
</dbReference>
<comment type="similarity">
    <text evidence="10">Belongs to the monovalent cation:proton antiporter 1 (CPA1) transporter (TC 2.A.36) family.</text>
</comment>
<dbReference type="NCBIfam" id="TIGR00831">
    <property type="entry name" value="a_cpa1"/>
    <property type="match status" value="1"/>
</dbReference>
<dbReference type="GO" id="GO:0051453">
    <property type="term" value="P:regulation of intracellular pH"/>
    <property type="evidence" value="ECO:0007669"/>
    <property type="project" value="TreeGrafter"/>
</dbReference>
<keyword evidence="9 10" id="KW-0739">Sodium transport</keyword>
<evidence type="ECO:0000256" key="9">
    <source>
        <dbReference type="ARBA" id="ARBA00023201"/>
    </source>
</evidence>
<comment type="caution">
    <text evidence="10">Lacks conserved residue(s) required for the propagation of feature annotation.</text>
</comment>
<feature type="transmembrane region" description="Helical" evidence="10">
    <location>
        <begin position="392"/>
        <end position="416"/>
    </location>
</feature>
<organism evidence="13 14">
    <name type="scientific">Gluconobacter cerinus</name>
    <dbReference type="NCBI Taxonomy" id="38307"/>
    <lineage>
        <taxon>Bacteria</taxon>
        <taxon>Pseudomonadati</taxon>
        <taxon>Pseudomonadota</taxon>
        <taxon>Alphaproteobacteria</taxon>
        <taxon>Acetobacterales</taxon>
        <taxon>Acetobacteraceae</taxon>
        <taxon>Gluconobacter</taxon>
    </lineage>
</organism>
<dbReference type="Proteomes" id="UP000077786">
    <property type="component" value="Unassembled WGS sequence"/>
</dbReference>
<feature type="transmembrane region" description="Helical" evidence="10">
    <location>
        <begin position="215"/>
        <end position="233"/>
    </location>
</feature>
<dbReference type="Gene3D" id="6.10.140.1330">
    <property type="match status" value="1"/>
</dbReference>
<evidence type="ECO:0000256" key="8">
    <source>
        <dbReference type="ARBA" id="ARBA00023136"/>
    </source>
</evidence>
<dbReference type="PANTHER" id="PTHR10110:SF86">
    <property type="entry name" value="SODIUM_HYDROGEN EXCHANGER 7"/>
    <property type="match status" value="1"/>
</dbReference>
<gene>
    <name evidence="13" type="ORF">A0123_01751</name>
</gene>
<keyword evidence="3" id="KW-1003">Cell membrane</keyword>
<feature type="transmembrane region" description="Helical" evidence="10">
    <location>
        <begin position="357"/>
        <end position="380"/>
    </location>
</feature>
<feature type="transmembrane region" description="Helical" evidence="10">
    <location>
        <begin position="181"/>
        <end position="203"/>
    </location>
</feature>
<evidence type="ECO:0000256" key="7">
    <source>
        <dbReference type="ARBA" id="ARBA00023065"/>
    </source>
</evidence>
<dbReference type="InterPro" id="IPR004705">
    <property type="entry name" value="Cation/H_exchanger_CPA1_bac"/>
</dbReference>
<sequence length="567" mass="62685">MSEAETTLVLLAMIVVSSLAVKALSNRVPAPLVQILLGIIASLLGLHIGLKPSLFMLVFLPPLLFTDAFRMPLREFSELRSVILFLAFGLVVISTVLCGYAIHWMIPAVSLAVCFTLAAALSPTDTVAVSSLIAGRRVSERLIHILNGEALFNDASGLVCFHFAMIAAMTGEFSYRHAFSSFLLVSFGGLTIGAGLAWIAVRVERILLRRGFDDPLMQVLMIVLLPFGIYLAAETAHASGILAAVAGCMVIKLTGVSDEAATSTRLQASTVLDTVSYVFNALIFLLLGLQLPWLLDAGVELAHEHSAHFWQLSLLVASVYAIMFIIRFCGIWVSIIRRWATARMSHRTFAFPHILEVVLLAFSGVRGAVTLAAVLSLPAIGIDPEAFPERSFVITVATGVIVLSLVMAAIAIPLCIRYLPRDMADKHAQEESLARQRLLQATLQLLHREQSRTEKDRSESLDQADSDHSNEDMRLEVLGRLLQTYENRLSQIDGPTQSPVLTRTTALRRERIELALRLIVLRLQRQTLHALVDARDINDQTEWDIQRELDYEEQVIRSRVQRLPQDI</sequence>
<feature type="region of interest" description="Disordered" evidence="11">
    <location>
        <begin position="449"/>
        <end position="469"/>
    </location>
</feature>
<name>A0A1B6VKF8_9PROT</name>
<evidence type="ECO:0000259" key="12">
    <source>
        <dbReference type="Pfam" id="PF00999"/>
    </source>
</evidence>
<feature type="transmembrane region" description="Helical" evidence="10">
    <location>
        <begin position="277"/>
        <end position="295"/>
    </location>
</feature>
<comment type="caution">
    <text evidence="13">The sequence shown here is derived from an EMBL/GenBank/DDBJ whole genome shotgun (WGS) entry which is preliminary data.</text>
</comment>
<keyword evidence="6 10" id="KW-0915">Sodium</keyword>
<proteinExistence type="inferred from homology"/>
<evidence type="ECO:0000256" key="3">
    <source>
        <dbReference type="ARBA" id="ARBA00022475"/>
    </source>
</evidence>
<feature type="transmembrane region" description="Helical" evidence="10">
    <location>
        <begin position="81"/>
        <end position="102"/>
    </location>
</feature>
<dbReference type="GO" id="GO:0098719">
    <property type="term" value="P:sodium ion import across plasma membrane"/>
    <property type="evidence" value="ECO:0007669"/>
    <property type="project" value="TreeGrafter"/>
</dbReference>
<dbReference type="InterPro" id="IPR018422">
    <property type="entry name" value="Cation/H_exchanger_CPA1"/>
</dbReference>
<evidence type="ECO:0000256" key="6">
    <source>
        <dbReference type="ARBA" id="ARBA00023053"/>
    </source>
</evidence>
<keyword evidence="2 10" id="KW-0813">Transport</keyword>
<evidence type="ECO:0000256" key="11">
    <source>
        <dbReference type="SAM" id="MobiDB-lite"/>
    </source>
</evidence>
<evidence type="ECO:0000256" key="2">
    <source>
        <dbReference type="ARBA" id="ARBA00022448"/>
    </source>
</evidence>
<feature type="transmembrane region" description="Helical" evidence="10">
    <location>
        <begin position="315"/>
        <end position="336"/>
    </location>
</feature>
<protein>
    <submittedName>
        <fullName evidence="13">Sodium:proton antiporter</fullName>
    </submittedName>
</protein>
<keyword evidence="7 10" id="KW-0406">Ion transport</keyword>
<dbReference type="PATRIC" id="fig|38307.3.peg.1806"/>
<dbReference type="InterPro" id="IPR006153">
    <property type="entry name" value="Cation/H_exchanger_TM"/>
</dbReference>
<dbReference type="EMBL" id="LUTU01000007">
    <property type="protein sequence ID" value="OAJ67709.1"/>
    <property type="molecule type" value="Genomic_DNA"/>
</dbReference>
<dbReference type="GO" id="GO:0015386">
    <property type="term" value="F:potassium:proton antiporter activity"/>
    <property type="evidence" value="ECO:0007669"/>
    <property type="project" value="TreeGrafter"/>
</dbReference>
<keyword evidence="5 10" id="KW-1133">Transmembrane helix</keyword>
<dbReference type="Pfam" id="PF00999">
    <property type="entry name" value="Na_H_Exchanger"/>
    <property type="match status" value="1"/>
</dbReference>
<feature type="domain" description="Cation/H+ exchanger transmembrane" evidence="12">
    <location>
        <begin position="13"/>
        <end position="413"/>
    </location>
</feature>
<keyword evidence="10" id="KW-0050">Antiport</keyword>
<dbReference type="OrthoDB" id="9809206at2"/>
<comment type="function">
    <text evidence="10">Na(+)/H(+) antiporter that extrudes sodium in exchange for external protons.</text>
</comment>
<evidence type="ECO:0000313" key="14">
    <source>
        <dbReference type="Proteomes" id="UP000077786"/>
    </source>
</evidence>
<evidence type="ECO:0000256" key="1">
    <source>
        <dbReference type="ARBA" id="ARBA00004651"/>
    </source>
</evidence>
<evidence type="ECO:0000313" key="13">
    <source>
        <dbReference type="EMBL" id="OAJ67709.1"/>
    </source>
</evidence>